<sequence>MRFDALGFKDRTDAGRQLAAALARFAATDPMVLALPRGGVPVGFEVAKALRARLDVLLVRKIGAPGHSEYGIGAVVDGENPQLVLNEEAMALVRPSDEYVEAEKRRQLLEIERRRNLYLGSRPAASVLGRTVIVVDDGIATGGTVRVALKALRKDRAAHVVLAVPVAPRDTLDLIKADADEVVCLATPEPFVAVSRYYEDFEQTTDAEVIRLLREAEQFESRSSTRSAEGARHG</sequence>
<keyword evidence="2" id="KW-0808">Transferase</keyword>
<dbReference type="GO" id="GO:0016740">
    <property type="term" value="F:transferase activity"/>
    <property type="evidence" value="ECO:0007669"/>
    <property type="project" value="UniProtKB-KW"/>
</dbReference>
<gene>
    <name evidence="2" type="ORF">SAMN05428953_101391</name>
</gene>
<evidence type="ECO:0000259" key="1">
    <source>
        <dbReference type="Pfam" id="PF00156"/>
    </source>
</evidence>
<protein>
    <submittedName>
        <fullName evidence="2">Putative phosphoribosyl transferase</fullName>
    </submittedName>
</protein>
<accession>A0A1G8IIV1</accession>
<dbReference type="InterPro" id="IPR000836">
    <property type="entry name" value="PRTase_dom"/>
</dbReference>
<name>A0A1G8IIV1_9HYPH</name>
<dbReference type="Pfam" id="PF00156">
    <property type="entry name" value="Pribosyltran"/>
    <property type="match status" value="1"/>
</dbReference>
<dbReference type="CDD" id="cd06223">
    <property type="entry name" value="PRTases_typeI"/>
    <property type="match status" value="1"/>
</dbReference>
<reference evidence="3" key="1">
    <citation type="submission" date="2016-10" db="EMBL/GenBank/DDBJ databases">
        <authorList>
            <person name="Varghese N."/>
            <person name="Submissions S."/>
        </authorList>
    </citation>
    <scope>NUCLEOTIDE SEQUENCE [LARGE SCALE GENOMIC DNA]</scope>
    <source>
        <strain evidence="3">CGMCC 1.11022</strain>
    </source>
</reference>
<evidence type="ECO:0000313" key="2">
    <source>
        <dbReference type="EMBL" id="SDI18824.1"/>
    </source>
</evidence>
<organism evidence="2 3">
    <name type="scientific">Mesorhizobium muleiense</name>
    <dbReference type="NCBI Taxonomy" id="1004279"/>
    <lineage>
        <taxon>Bacteria</taxon>
        <taxon>Pseudomonadati</taxon>
        <taxon>Pseudomonadota</taxon>
        <taxon>Alphaproteobacteria</taxon>
        <taxon>Hyphomicrobiales</taxon>
        <taxon>Phyllobacteriaceae</taxon>
        <taxon>Mesorhizobium</taxon>
    </lineage>
</organism>
<dbReference type="EMBL" id="FNEE01000001">
    <property type="protein sequence ID" value="SDI18824.1"/>
    <property type="molecule type" value="Genomic_DNA"/>
</dbReference>
<keyword evidence="3" id="KW-1185">Reference proteome</keyword>
<dbReference type="AlphaFoldDB" id="A0A1G8IIV1"/>
<dbReference type="Proteomes" id="UP000198894">
    <property type="component" value="Unassembled WGS sequence"/>
</dbReference>
<dbReference type="Gene3D" id="3.40.50.2020">
    <property type="match status" value="1"/>
</dbReference>
<dbReference type="InterPro" id="IPR029057">
    <property type="entry name" value="PRTase-like"/>
</dbReference>
<feature type="domain" description="Phosphoribosyltransferase" evidence="1">
    <location>
        <begin position="18"/>
        <end position="194"/>
    </location>
</feature>
<proteinExistence type="predicted"/>
<dbReference type="Gene3D" id="3.30.1310.20">
    <property type="entry name" value="PRTase-like"/>
    <property type="match status" value="1"/>
</dbReference>
<dbReference type="SUPFAM" id="SSF53271">
    <property type="entry name" value="PRTase-like"/>
    <property type="match status" value="1"/>
</dbReference>
<dbReference type="RefSeq" id="WP_091590822.1">
    <property type="nucleotide sequence ID" value="NZ_FNEE01000001.1"/>
</dbReference>
<evidence type="ECO:0000313" key="3">
    <source>
        <dbReference type="Proteomes" id="UP000198894"/>
    </source>
</evidence>